<reference evidence="4" key="2">
    <citation type="submission" date="2025-08" db="UniProtKB">
        <authorList>
            <consortium name="RefSeq"/>
        </authorList>
    </citation>
    <scope>IDENTIFICATION</scope>
    <source>
        <tissue evidence="4">Whole sample</tissue>
    </source>
</reference>
<dbReference type="OrthoDB" id="129121at2759"/>
<evidence type="ECO:0000313" key="4">
    <source>
        <dbReference type="RefSeq" id="XP_022286111.1"/>
    </source>
</evidence>
<evidence type="ECO:0000313" key="3">
    <source>
        <dbReference type="Proteomes" id="UP000694844"/>
    </source>
</evidence>
<dbReference type="PANTHER" id="PTHR34737:SF2">
    <property type="entry name" value="EF-HAND DOMAIN-CONTAINING PROTEIN"/>
    <property type="match status" value="1"/>
</dbReference>
<dbReference type="RefSeq" id="XP_022286111.1">
    <property type="nucleotide sequence ID" value="XM_022430403.1"/>
</dbReference>
<dbReference type="AlphaFoldDB" id="A0A8B8A3N3"/>
<organism evidence="3 4">
    <name type="scientific">Crassostrea virginica</name>
    <name type="common">Eastern oyster</name>
    <dbReference type="NCBI Taxonomy" id="6565"/>
    <lineage>
        <taxon>Eukaryota</taxon>
        <taxon>Metazoa</taxon>
        <taxon>Spiralia</taxon>
        <taxon>Lophotrochozoa</taxon>
        <taxon>Mollusca</taxon>
        <taxon>Bivalvia</taxon>
        <taxon>Autobranchia</taxon>
        <taxon>Pteriomorphia</taxon>
        <taxon>Ostreida</taxon>
        <taxon>Ostreoidea</taxon>
        <taxon>Ostreidae</taxon>
        <taxon>Crassostrea</taxon>
    </lineage>
</organism>
<feature type="domain" description="Temptin Cys/Cys disulfide" evidence="2">
    <location>
        <begin position="15"/>
        <end position="57"/>
    </location>
</feature>
<dbReference type="InterPro" id="IPR055313">
    <property type="entry name" value="Temptin-like"/>
</dbReference>
<feature type="domain" description="Temptin Cys/Cys disulfide" evidence="2">
    <location>
        <begin position="61"/>
        <end position="156"/>
    </location>
</feature>
<dbReference type="Proteomes" id="UP000694844">
    <property type="component" value="Chromosome 1"/>
</dbReference>
<dbReference type="GeneID" id="111099049"/>
<sequence length="182" mass="19479">MIRALLCCVGVVSVLGHPQYRDTIPNGYSVFNPCGSNFWEAVGHYNDIHHTHDKNPFVFVSSHPYYRDRIPNGYAVSNPCGAGFWEAVGHYDPNHHTIDKNPFGLAFAAAGHQWTTTLCQADSDGDGTSNGAELGDPNCVWTVGATPERSSTGQPGICEPVGSGLCASKAFQCGCHGHQCIG</sequence>
<dbReference type="Pfam" id="PF24784">
    <property type="entry name" value="Temptin_C"/>
    <property type="match status" value="2"/>
</dbReference>
<name>A0A8B8A3N3_CRAVI</name>
<feature type="chain" id="PRO_5033980441" evidence="1">
    <location>
        <begin position="17"/>
        <end position="182"/>
    </location>
</feature>
<evidence type="ECO:0000256" key="1">
    <source>
        <dbReference type="SAM" id="SignalP"/>
    </source>
</evidence>
<gene>
    <name evidence="4" type="primary">LOC111099049</name>
</gene>
<feature type="signal peptide" evidence="1">
    <location>
        <begin position="1"/>
        <end position="16"/>
    </location>
</feature>
<proteinExistence type="predicted"/>
<evidence type="ECO:0000259" key="2">
    <source>
        <dbReference type="Pfam" id="PF24784"/>
    </source>
</evidence>
<dbReference type="PANTHER" id="PTHR34737">
    <property type="entry name" value="EF-HAND DOMAIN-CONTAINING PROTEIN"/>
    <property type="match status" value="1"/>
</dbReference>
<keyword evidence="1" id="KW-0732">Signal</keyword>
<reference evidence="3" key="1">
    <citation type="submission" date="2024-06" db="UniProtKB">
        <authorList>
            <consortium name="RefSeq"/>
        </authorList>
    </citation>
    <scope>NUCLEOTIDE SEQUENCE [LARGE SCALE GENOMIC DNA]</scope>
</reference>
<dbReference type="InterPro" id="IPR057626">
    <property type="entry name" value="S-S_Temptin"/>
</dbReference>
<keyword evidence="3" id="KW-1185">Reference proteome</keyword>
<protein>
    <submittedName>
        <fullName evidence="4">Temptin-like isoform X2</fullName>
    </submittedName>
</protein>
<accession>A0A8B8A3N3</accession>